<accession>A0ABQ8V5R2</accession>
<evidence type="ECO:0000313" key="3">
    <source>
        <dbReference type="Proteomes" id="UP001150217"/>
    </source>
</evidence>
<name>A0ABQ8V5R2_9AGAR</name>
<evidence type="ECO:0000313" key="2">
    <source>
        <dbReference type="EMBL" id="KAJ4469148.1"/>
    </source>
</evidence>
<feature type="compositionally biased region" description="Polar residues" evidence="1">
    <location>
        <begin position="93"/>
        <end position="103"/>
    </location>
</feature>
<reference evidence="2" key="1">
    <citation type="submission" date="2022-08" db="EMBL/GenBank/DDBJ databases">
        <title>A Global Phylogenomic Analysis of the Shiitake Genus Lentinula.</title>
        <authorList>
            <consortium name="DOE Joint Genome Institute"/>
            <person name="Sierra-Patev S."/>
            <person name="Min B."/>
            <person name="Naranjo-Ortiz M."/>
            <person name="Looney B."/>
            <person name="Konkel Z."/>
            <person name="Slot J.C."/>
            <person name="Sakamoto Y."/>
            <person name="Steenwyk J.L."/>
            <person name="Rokas A."/>
            <person name="Carro J."/>
            <person name="Camarero S."/>
            <person name="Ferreira P."/>
            <person name="Molpeceres G."/>
            <person name="Ruiz-Duenas F.J."/>
            <person name="Serrano A."/>
            <person name="Henrissat B."/>
            <person name="Drula E."/>
            <person name="Hughes K.W."/>
            <person name="Mata J.L."/>
            <person name="Ishikawa N.K."/>
            <person name="Vargas-Isla R."/>
            <person name="Ushijima S."/>
            <person name="Smith C.A."/>
            <person name="Ahrendt S."/>
            <person name="Andreopoulos W."/>
            <person name="He G."/>
            <person name="Labutti K."/>
            <person name="Lipzen A."/>
            <person name="Ng V."/>
            <person name="Riley R."/>
            <person name="Sandor L."/>
            <person name="Barry K."/>
            <person name="Martinez A.T."/>
            <person name="Xiao Y."/>
            <person name="Gibbons J.G."/>
            <person name="Terashima K."/>
            <person name="Grigoriev I.V."/>
            <person name="Hibbett D.S."/>
        </authorList>
    </citation>
    <scope>NUCLEOTIDE SEQUENCE</scope>
    <source>
        <strain evidence="2">RHP3577 ss4</strain>
    </source>
</reference>
<feature type="compositionally biased region" description="Acidic residues" evidence="1">
    <location>
        <begin position="43"/>
        <end position="64"/>
    </location>
</feature>
<dbReference type="Proteomes" id="UP001150217">
    <property type="component" value="Unassembled WGS sequence"/>
</dbReference>
<gene>
    <name evidence="2" type="ORF">C8R41DRAFT_871014</name>
</gene>
<comment type="caution">
    <text evidence="2">The sequence shown here is derived from an EMBL/GenBank/DDBJ whole genome shotgun (WGS) entry which is preliminary data.</text>
</comment>
<proteinExistence type="predicted"/>
<keyword evidence="3" id="KW-1185">Reference proteome</keyword>
<feature type="region of interest" description="Disordered" evidence="1">
    <location>
        <begin position="1"/>
        <end position="103"/>
    </location>
</feature>
<feature type="region of interest" description="Disordered" evidence="1">
    <location>
        <begin position="118"/>
        <end position="140"/>
    </location>
</feature>
<dbReference type="EMBL" id="JANVFT010000097">
    <property type="protein sequence ID" value="KAJ4469148.1"/>
    <property type="molecule type" value="Genomic_DNA"/>
</dbReference>
<protein>
    <submittedName>
        <fullName evidence="2">Uncharacterized protein</fullName>
    </submittedName>
</protein>
<feature type="compositionally biased region" description="Polar residues" evidence="1">
    <location>
        <begin position="128"/>
        <end position="138"/>
    </location>
</feature>
<sequence>MPATVVDGPSTLMEQPVYEPDQVPPMHFVGDFFGQDYTTEDFPGLEDVEDNSDSDEGNDDDESEAATTEPQWEPKRQVQTCQSHDDMVIDPPITNTPHTSNPLLHSLPSHRDGIHIQTFGGQAGAPLPTSQPHYSSSQKSDHGFRLYQSSIVDSESNIWAPFTSKTDWEMARWAKMHGSGSTAFSELLLIDGVHAITHIWDF</sequence>
<organism evidence="2 3">
    <name type="scientific">Lentinula lateritia</name>
    <dbReference type="NCBI Taxonomy" id="40482"/>
    <lineage>
        <taxon>Eukaryota</taxon>
        <taxon>Fungi</taxon>
        <taxon>Dikarya</taxon>
        <taxon>Basidiomycota</taxon>
        <taxon>Agaricomycotina</taxon>
        <taxon>Agaricomycetes</taxon>
        <taxon>Agaricomycetidae</taxon>
        <taxon>Agaricales</taxon>
        <taxon>Marasmiineae</taxon>
        <taxon>Omphalotaceae</taxon>
        <taxon>Lentinula</taxon>
    </lineage>
</organism>
<evidence type="ECO:0000256" key="1">
    <source>
        <dbReference type="SAM" id="MobiDB-lite"/>
    </source>
</evidence>